<dbReference type="Proteomes" id="UP001196413">
    <property type="component" value="Unassembled WGS sequence"/>
</dbReference>
<keyword evidence="2" id="KW-1185">Reference proteome</keyword>
<sequence>MELFDTTVVASICTASDYRRLRAKIRFSRKLDRNSCHRPRRSRQTVYDENILDKILSDHDWQIKDDLTEDNELLVEGLKRCADLASLTQPSRGDRIPSTTRELLEKRRKLKLDLNATHLARLISNTSPRRLSQKSPHCHRQKKLLEAAPKRSCLKKRRRNLCDYSAPLLALTNEDGITKTSRRYMKLITKKIYTNLFCATIPVSDPAIPTGEKPEILPESR</sequence>
<protein>
    <submittedName>
        <fullName evidence="1">Uncharacterized protein</fullName>
    </submittedName>
</protein>
<dbReference type="EMBL" id="JAHQIW010000542">
    <property type="protein sequence ID" value="KAJ1348705.1"/>
    <property type="molecule type" value="Genomic_DNA"/>
</dbReference>
<comment type="caution">
    <text evidence="1">The sequence shown here is derived from an EMBL/GenBank/DDBJ whole genome shotgun (WGS) entry which is preliminary data.</text>
</comment>
<evidence type="ECO:0000313" key="2">
    <source>
        <dbReference type="Proteomes" id="UP001196413"/>
    </source>
</evidence>
<accession>A0AAD5LY92</accession>
<evidence type="ECO:0000313" key="1">
    <source>
        <dbReference type="EMBL" id="KAJ1348705.1"/>
    </source>
</evidence>
<proteinExistence type="predicted"/>
<gene>
    <name evidence="1" type="ORF">KIN20_004069</name>
</gene>
<organism evidence="1 2">
    <name type="scientific">Parelaphostrongylus tenuis</name>
    <name type="common">Meningeal worm</name>
    <dbReference type="NCBI Taxonomy" id="148309"/>
    <lineage>
        <taxon>Eukaryota</taxon>
        <taxon>Metazoa</taxon>
        <taxon>Ecdysozoa</taxon>
        <taxon>Nematoda</taxon>
        <taxon>Chromadorea</taxon>
        <taxon>Rhabditida</taxon>
        <taxon>Rhabditina</taxon>
        <taxon>Rhabditomorpha</taxon>
        <taxon>Strongyloidea</taxon>
        <taxon>Metastrongylidae</taxon>
        <taxon>Parelaphostrongylus</taxon>
    </lineage>
</organism>
<name>A0AAD5LY92_PARTN</name>
<reference evidence="1" key="1">
    <citation type="submission" date="2021-06" db="EMBL/GenBank/DDBJ databases">
        <title>Parelaphostrongylus tenuis whole genome reference sequence.</title>
        <authorList>
            <person name="Garwood T.J."/>
            <person name="Larsen P.A."/>
            <person name="Fountain-Jones N.M."/>
            <person name="Garbe J.R."/>
            <person name="Macchietto M.G."/>
            <person name="Kania S.A."/>
            <person name="Gerhold R.W."/>
            <person name="Richards J.E."/>
            <person name="Wolf T.M."/>
        </authorList>
    </citation>
    <scope>NUCLEOTIDE SEQUENCE</scope>
    <source>
        <strain evidence="1">MNPRO001-30</strain>
        <tissue evidence="1">Meninges</tissue>
    </source>
</reference>
<dbReference type="AlphaFoldDB" id="A0AAD5LY92"/>